<comment type="caution">
    <text evidence="3">The sequence shown here is derived from an EMBL/GenBank/DDBJ whole genome shotgun (WGS) entry which is preliminary data.</text>
</comment>
<dbReference type="CDD" id="cd03801">
    <property type="entry name" value="GT4_PimA-like"/>
    <property type="match status" value="1"/>
</dbReference>
<evidence type="ECO:0000313" key="4">
    <source>
        <dbReference type="Proteomes" id="UP000664303"/>
    </source>
</evidence>
<dbReference type="RefSeq" id="WP_206560891.1">
    <property type="nucleotide sequence ID" value="NZ_JAFKCZ010000008.1"/>
</dbReference>
<organism evidence="3 4">
    <name type="scientific">Parahaliea mediterranea</name>
    <dbReference type="NCBI Taxonomy" id="651086"/>
    <lineage>
        <taxon>Bacteria</taxon>
        <taxon>Pseudomonadati</taxon>
        <taxon>Pseudomonadota</taxon>
        <taxon>Gammaproteobacteria</taxon>
        <taxon>Cellvibrionales</taxon>
        <taxon>Halieaceae</taxon>
        <taxon>Parahaliea</taxon>
    </lineage>
</organism>
<protein>
    <submittedName>
        <fullName evidence="3">Glycosyltransferase family 4 protein</fullName>
    </submittedName>
</protein>
<keyword evidence="4" id="KW-1185">Reference proteome</keyword>
<dbReference type="Gene3D" id="3.40.50.2000">
    <property type="entry name" value="Glycogen Phosphorylase B"/>
    <property type="match status" value="2"/>
</dbReference>
<dbReference type="AlphaFoldDB" id="A0A939IJA5"/>
<dbReference type="Proteomes" id="UP000664303">
    <property type="component" value="Unassembled WGS sequence"/>
</dbReference>
<sequence length="363" mass="38981">MSGAGLVLGLVGPVPPPLGGMAAQTRQLADLLRAEGVTVVELPTNGPYRPSWLARVPVARALGRLLPYLLSVWRLAGRVDVIHLMANSGWSWQLFAAPVLWIARWRGTPVVVNYRGGEARDYLRRSLSRVRPSLRRASALVVPSGFLQGVFADFGFSAQVVPNIVDTERFRPQEPPHAGEGFTVIVTRHLERIYGLETALRAVALAAADIPGLRLVVAGDGPLRGELEARARELGVSGRVEFTGQVDRDEILALYRGADALLNPTTVDNMPNSVLEALASGVAVVSTDAGGVPHVVTHGETALLCPVGDAEAMAACLVRLYREPGLRADLVGAGLEHVRQFSWPRVRERWLATYARVAGEAGA</sequence>
<dbReference type="Pfam" id="PF13439">
    <property type="entry name" value="Glyco_transf_4"/>
    <property type="match status" value="1"/>
</dbReference>
<dbReference type="InterPro" id="IPR050194">
    <property type="entry name" value="Glycosyltransferase_grp1"/>
</dbReference>
<dbReference type="InterPro" id="IPR028098">
    <property type="entry name" value="Glyco_trans_4-like_N"/>
</dbReference>
<gene>
    <name evidence="3" type="ORF">JYP50_12620</name>
</gene>
<feature type="domain" description="Glycosyltransferase subfamily 4-like N-terminal" evidence="2">
    <location>
        <begin position="19"/>
        <end position="169"/>
    </location>
</feature>
<dbReference type="SUPFAM" id="SSF53756">
    <property type="entry name" value="UDP-Glycosyltransferase/glycogen phosphorylase"/>
    <property type="match status" value="1"/>
</dbReference>
<feature type="domain" description="Glycosyl transferase family 1" evidence="1">
    <location>
        <begin position="173"/>
        <end position="331"/>
    </location>
</feature>
<dbReference type="InterPro" id="IPR001296">
    <property type="entry name" value="Glyco_trans_1"/>
</dbReference>
<dbReference type="EMBL" id="JAFKCZ010000008">
    <property type="protein sequence ID" value="MBN7797444.1"/>
    <property type="molecule type" value="Genomic_DNA"/>
</dbReference>
<evidence type="ECO:0000313" key="3">
    <source>
        <dbReference type="EMBL" id="MBN7797444.1"/>
    </source>
</evidence>
<evidence type="ECO:0000259" key="1">
    <source>
        <dbReference type="Pfam" id="PF00534"/>
    </source>
</evidence>
<proteinExistence type="predicted"/>
<accession>A0A939IJA5</accession>
<dbReference type="PANTHER" id="PTHR45947">
    <property type="entry name" value="SULFOQUINOVOSYL TRANSFERASE SQD2"/>
    <property type="match status" value="1"/>
</dbReference>
<dbReference type="PANTHER" id="PTHR45947:SF3">
    <property type="entry name" value="SULFOQUINOVOSYL TRANSFERASE SQD2"/>
    <property type="match status" value="1"/>
</dbReference>
<name>A0A939IJA5_9GAMM</name>
<dbReference type="GO" id="GO:0016757">
    <property type="term" value="F:glycosyltransferase activity"/>
    <property type="evidence" value="ECO:0007669"/>
    <property type="project" value="TreeGrafter"/>
</dbReference>
<dbReference type="Pfam" id="PF00534">
    <property type="entry name" value="Glycos_transf_1"/>
    <property type="match status" value="1"/>
</dbReference>
<evidence type="ECO:0000259" key="2">
    <source>
        <dbReference type="Pfam" id="PF13439"/>
    </source>
</evidence>
<reference evidence="3" key="1">
    <citation type="submission" date="2021-02" db="EMBL/GenBank/DDBJ databases">
        <title>PHA producing bacteria isolated from coastal sediment in Guangdong, Shenzhen.</title>
        <authorList>
            <person name="Zheng W."/>
            <person name="Yu S."/>
            <person name="Huang Y."/>
        </authorList>
    </citation>
    <scope>NUCLEOTIDE SEQUENCE</scope>
    <source>
        <strain evidence="3">TN14-10</strain>
    </source>
</reference>